<dbReference type="PROSITE" id="PS01357">
    <property type="entry name" value="ZF_ZZ_1"/>
    <property type="match status" value="1"/>
</dbReference>
<evidence type="ECO:0000313" key="11">
    <source>
        <dbReference type="Proteomes" id="UP000274131"/>
    </source>
</evidence>
<name>A0A0N4V1T6_ENTVE</name>
<dbReference type="SUPFAM" id="SSF57850">
    <property type="entry name" value="RING/U-box"/>
    <property type="match status" value="1"/>
</dbReference>
<dbReference type="Gene3D" id="3.30.60.90">
    <property type="match status" value="1"/>
</dbReference>
<proteinExistence type="predicted"/>
<dbReference type="PROSITE" id="PS51257">
    <property type="entry name" value="PROKAR_LIPOPROTEIN"/>
    <property type="match status" value="1"/>
</dbReference>
<dbReference type="STRING" id="51028.A0A0N4V1T6"/>
<comment type="catalytic activity">
    <reaction evidence="1">
        <text>S-ubiquitinyl-[E2 ubiquitin-conjugating enzyme]-L-cysteine + [acceptor protein]-L-lysine = [E2 ubiquitin-conjugating enzyme]-L-cysteine + N(6)-ubiquitinyl-[acceptor protein]-L-lysine.</text>
        <dbReference type="EC" id="2.3.2.27"/>
    </reaction>
</comment>
<dbReference type="GO" id="GO:0045202">
    <property type="term" value="C:synapse"/>
    <property type="evidence" value="ECO:0007669"/>
    <property type="project" value="GOC"/>
</dbReference>
<feature type="region of interest" description="Disordered" evidence="8">
    <location>
        <begin position="120"/>
        <end position="139"/>
    </location>
</feature>
<dbReference type="GO" id="GO:0023051">
    <property type="term" value="P:regulation of signaling"/>
    <property type="evidence" value="ECO:0007669"/>
    <property type="project" value="UniProtKB-ARBA"/>
</dbReference>
<evidence type="ECO:0000256" key="4">
    <source>
        <dbReference type="ARBA" id="ARBA00022723"/>
    </source>
</evidence>
<keyword evidence="3" id="KW-0808">Transferase</keyword>
<dbReference type="CDD" id="cd02338">
    <property type="entry name" value="ZZ_PCMF_like"/>
    <property type="match status" value="1"/>
</dbReference>
<dbReference type="PROSITE" id="PS50135">
    <property type="entry name" value="ZF_ZZ_2"/>
    <property type="match status" value="1"/>
</dbReference>
<dbReference type="AlphaFoldDB" id="A0A0N4V1T6"/>
<evidence type="ECO:0000256" key="7">
    <source>
        <dbReference type="PROSITE-ProRule" id="PRU00228"/>
    </source>
</evidence>
<feature type="domain" description="ZZ-type" evidence="9">
    <location>
        <begin position="12"/>
        <end position="77"/>
    </location>
</feature>
<evidence type="ECO:0000313" key="12">
    <source>
        <dbReference type="WBParaSite" id="EVEC_0000393201-mRNA-1"/>
    </source>
</evidence>
<dbReference type="PANTHER" id="PTHR12268:SF13">
    <property type="entry name" value="E3 UBIQUITIN-PROTEIN LIGASE KCMF1"/>
    <property type="match status" value="1"/>
</dbReference>
<organism evidence="12">
    <name type="scientific">Enterobius vermicularis</name>
    <name type="common">Human pinworm</name>
    <dbReference type="NCBI Taxonomy" id="51028"/>
    <lineage>
        <taxon>Eukaryota</taxon>
        <taxon>Metazoa</taxon>
        <taxon>Ecdysozoa</taxon>
        <taxon>Nematoda</taxon>
        <taxon>Chromadorea</taxon>
        <taxon>Rhabditida</taxon>
        <taxon>Spirurina</taxon>
        <taxon>Oxyuridomorpha</taxon>
        <taxon>Oxyuroidea</taxon>
        <taxon>Oxyuridae</taxon>
        <taxon>Enterobius</taxon>
    </lineage>
</organism>
<accession>A0A0N4V1T6</accession>
<evidence type="ECO:0000256" key="6">
    <source>
        <dbReference type="ARBA" id="ARBA00022833"/>
    </source>
</evidence>
<dbReference type="GO" id="GO:0061630">
    <property type="term" value="F:ubiquitin protein ligase activity"/>
    <property type="evidence" value="ECO:0007669"/>
    <property type="project" value="UniProtKB-EC"/>
</dbReference>
<dbReference type="GO" id="GO:0008270">
    <property type="term" value="F:zinc ion binding"/>
    <property type="evidence" value="ECO:0007669"/>
    <property type="project" value="UniProtKB-KW"/>
</dbReference>
<reference evidence="10 11" key="2">
    <citation type="submission" date="2018-10" db="EMBL/GenBank/DDBJ databases">
        <authorList>
            <consortium name="Pathogen Informatics"/>
        </authorList>
    </citation>
    <scope>NUCLEOTIDE SEQUENCE [LARGE SCALE GENOMIC DNA]</scope>
</reference>
<dbReference type="EMBL" id="UXUI01007644">
    <property type="protein sequence ID" value="VDD88497.1"/>
    <property type="molecule type" value="Genomic_DNA"/>
</dbReference>
<sequence>MVIKEAVLIFAGSGVSCDGCMAPNFTGDRYKCLRCYDFDLCARCYAEERKGKKERSRDTNSMHQTNHPMQCIMTQQDFERTYRGDPAHSWERSRVVIFTCPVCGAQGFSRERLVSHVIEEHPSPSAPPPSHAKKEEMVH</sequence>
<evidence type="ECO:0000259" key="9">
    <source>
        <dbReference type="PROSITE" id="PS50135"/>
    </source>
</evidence>
<dbReference type="PANTHER" id="PTHR12268">
    <property type="entry name" value="E3 UBIQUITIN-PROTEIN LIGASE KCMF1"/>
    <property type="match status" value="1"/>
</dbReference>
<evidence type="ECO:0000256" key="3">
    <source>
        <dbReference type="ARBA" id="ARBA00022679"/>
    </source>
</evidence>
<dbReference type="SMART" id="SM00291">
    <property type="entry name" value="ZnF_ZZ"/>
    <property type="match status" value="1"/>
</dbReference>
<keyword evidence="6" id="KW-0862">Zinc</keyword>
<protein>
    <recommendedName>
        <fullName evidence="2">RING-type E3 ubiquitin transferase</fullName>
        <ecNumber evidence="2">2.3.2.27</ecNumber>
    </recommendedName>
</protein>
<evidence type="ECO:0000256" key="2">
    <source>
        <dbReference type="ARBA" id="ARBA00012483"/>
    </source>
</evidence>
<evidence type="ECO:0000313" key="10">
    <source>
        <dbReference type="EMBL" id="VDD88497.1"/>
    </source>
</evidence>
<dbReference type="InterPro" id="IPR000433">
    <property type="entry name" value="Znf_ZZ"/>
</dbReference>
<dbReference type="GO" id="GO:0010646">
    <property type="term" value="P:regulation of cell communication"/>
    <property type="evidence" value="ECO:0007669"/>
    <property type="project" value="UniProtKB-ARBA"/>
</dbReference>
<keyword evidence="5 7" id="KW-0863">Zinc-finger</keyword>
<dbReference type="InterPro" id="IPR050774">
    <property type="entry name" value="KCMF1/Dystrophin"/>
</dbReference>
<dbReference type="WBParaSite" id="EVEC_0000393201-mRNA-1">
    <property type="protein sequence ID" value="EVEC_0000393201-mRNA-1"/>
    <property type="gene ID" value="EVEC_0000393201"/>
</dbReference>
<dbReference type="EC" id="2.3.2.27" evidence="2"/>
<dbReference type="OrthoDB" id="7873042at2759"/>
<dbReference type="InterPro" id="IPR043145">
    <property type="entry name" value="Znf_ZZ_sf"/>
</dbReference>
<dbReference type="GO" id="GO:0099536">
    <property type="term" value="P:synaptic signaling"/>
    <property type="evidence" value="ECO:0007669"/>
    <property type="project" value="TreeGrafter"/>
</dbReference>
<dbReference type="Pfam" id="PF00569">
    <property type="entry name" value="ZZ"/>
    <property type="match status" value="1"/>
</dbReference>
<evidence type="ECO:0000256" key="1">
    <source>
        <dbReference type="ARBA" id="ARBA00000900"/>
    </source>
</evidence>
<evidence type="ECO:0000256" key="5">
    <source>
        <dbReference type="ARBA" id="ARBA00022771"/>
    </source>
</evidence>
<gene>
    <name evidence="10" type="ORF">EVEC_LOCUS3640</name>
</gene>
<reference evidence="12" key="1">
    <citation type="submission" date="2017-02" db="UniProtKB">
        <authorList>
            <consortium name="WormBaseParasite"/>
        </authorList>
    </citation>
    <scope>IDENTIFICATION</scope>
</reference>
<dbReference type="GO" id="GO:0005886">
    <property type="term" value="C:plasma membrane"/>
    <property type="evidence" value="ECO:0007669"/>
    <property type="project" value="TreeGrafter"/>
</dbReference>
<dbReference type="Proteomes" id="UP000274131">
    <property type="component" value="Unassembled WGS sequence"/>
</dbReference>
<evidence type="ECO:0000256" key="8">
    <source>
        <dbReference type="SAM" id="MobiDB-lite"/>
    </source>
</evidence>
<keyword evidence="4" id="KW-0479">Metal-binding</keyword>
<keyword evidence="11" id="KW-1185">Reference proteome</keyword>